<organism evidence="10 11">
    <name type="scientific">Taxus chinensis</name>
    <name type="common">Chinese yew</name>
    <name type="synonym">Taxus wallichiana var. chinensis</name>
    <dbReference type="NCBI Taxonomy" id="29808"/>
    <lineage>
        <taxon>Eukaryota</taxon>
        <taxon>Viridiplantae</taxon>
        <taxon>Streptophyta</taxon>
        <taxon>Embryophyta</taxon>
        <taxon>Tracheophyta</taxon>
        <taxon>Spermatophyta</taxon>
        <taxon>Pinopsida</taxon>
        <taxon>Pinidae</taxon>
        <taxon>Conifers II</taxon>
        <taxon>Cupressales</taxon>
        <taxon>Taxaceae</taxon>
        <taxon>Taxus</taxon>
    </lineage>
</organism>
<comment type="caution">
    <text evidence="10">The sequence shown here is derived from an EMBL/GenBank/DDBJ whole genome shotgun (WGS) entry which is preliminary data.</text>
</comment>
<feature type="transmembrane region" description="Helical" evidence="9">
    <location>
        <begin position="205"/>
        <end position="230"/>
    </location>
</feature>
<dbReference type="Proteomes" id="UP000824469">
    <property type="component" value="Unassembled WGS sequence"/>
</dbReference>
<comment type="similarity">
    <text evidence="2 9">Belongs to the NIPA (TC 2.A.7) family.</text>
</comment>
<dbReference type="EMBL" id="JAHRHJ020000002">
    <property type="protein sequence ID" value="KAH9326959.1"/>
    <property type="molecule type" value="Genomic_DNA"/>
</dbReference>
<dbReference type="Pfam" id="PF05653">
    <property type="entry name" value="Mg_trans_NIPA"/>
    <property type="match status" value="1"/>
</dbReference>
<comment type="caution">
    <text evidence="9">Lacks conserved residue(s) required for the propagation of feature annotation.</text>
</comment>
<feature type="transmembrane region" description="Helical" evidence="9">
    <location>
        <begin position="63"/>
        <end position="82"/>
    </location>
</feature>
<evidence type="ECO:0000256" key="9">
    <source>
        <dbReference type="RuleBase" id="RU363078"/>
    </source>
</evidence>
<keyword evidence="7 9" id="KW-0472">Membrane</keyword>
<dbReference type="Gene3D" id="1.10.3730.20">
    <property type="match status" value="1"/>
</dbReference>
<keyword evidence="5 9" id="KW-0967">Endosome</keyword>
<evidence type="ECO:0000256" key="1">
    <source>
        <dbReference type="ARBA" id="ARBA00004141"/>
    </source>
</evidence>
<keyword evidence="4 9" id="KW-0812">Transmembrane</keyword>
<feature type="transmembrane region" description="Helical" evidence="9">
    <location>
        <begin position="12"/>
        <end position="30"/>
    </location>
</feature>
<dbReference type="PANTHER" id="PTHR12570">
    <property type="match status" value="1"/>
</dbReference>
<feature type="non-terminal residue" evidence="10">
    <location>
        <position position="237"/>
    </location>
</feature>
<evidence type="ECO:0000256" key="3">
    <source>
        <dbReference type="ARBA" id="ARBA00011738"/>
    </source>
</evidence>
<dbReference type="GO" id="GO:0005769">
    <property type="term" value="C:early endosome"/>
    <property type="evidence" value="ECO:0007669"/>
    <property type="project" value="UniProtKB-SubCell"/>
</dbReference>
<sequence length="237" mass="25540">VMRTYALNKTWVAGFCIDILGALLMLRAVSQAPISVIQPVSGCGLAVLSMFSHFYLKETMNLLDWLGIAMAGVGTIGVGIIGEEQETSTISFLHLAWLIISIFILFAILSGWLSLRRRKRRAQELTQTEVVEEIIAGLEAGILFGLAAAISRMGFILSEQGFSKMSIPVGIAISICCSGSGFFYQTKGLKHGRGNCSSHMCRAAVSSIVTGVVVGMFALGEMLPVCSIFTDLTCTWM</sequence>
<evidence type="ECO:0000256" key="4">
    <source>
        <dbReference type="ARBA" id="ARBA00022692"/>
    </source>
</evidence>
<evidence type="ECO:0000313" key="11">
    <source>
        <dbReference type="Proteomes" id="UP000824469"/>
    </source>
</evidence>
<feature type="transmembrane region" description="Helical" evidence="9">
    <location>
        <begin position="167"/>
        <end position="184"/>
    </location>
</feature>
<keyword evidence="9" id="KW-0406">Ion transport</keyword>
<dbReference type="OMA" id="WDIANIQ"/>
<keyword evidence="11" id="KW-1185">Reference proteome</keyword>
<name>A0AA38LK69_TAXCH</name>
<comment type="subunit">
    <text evidence="3 9">Homodimer.</text>
</comment>
<dbReference type="GO" id="GO:0015095">
    <property type="term" value="F:magnesium ion transmembrane transporter activity"/>
    <property type="evidence" value="ECO:0007669"/>
    <property type="project" value="UniProtKB-UniRule"/>
</dbReference>
<evidence type="ECO:0000313" key="10">
    <source>
        <dbReference type="EMBL" id="KAH9326959.1"/>
    </source>
</evidence>
<keyword evidence="9" id="KW-0460">Magnesium</keyword>
<feature type="transmembrane region" description="Helical" evidence="9">
    <location>
        <begin position="36"/>
        <end position="56"/>
    </location>
</feature>
<keyword evidence="6 9" id="KW-1133">Transmembrane helix</keyword>
<comment type="subcellular location">
    <subcellularLocation>
        <location evidence="9">Cell membrane</location>
        <topology evidence="9">Multi-pass membrane protein</topology>
    </subcellularLocation>
    <subcellularLocation>
        <location evidence="9">Early endosome</location>
    </subcellularLocation>
    <subcellularLocation>
        <location evidence="1">Membrane</location>
        <topology evidence="1">Multi-pass membrane protein</topology>
    </subcellularLocation>
</comment>
<comment type="function">
    <text evidence="8 9">Acts as a Mg(2+) transporter. Can also transport other divalent cations such as Fe(2+), Sr(2+), Ba(2+), Mn(2+) and Co(2+) but to a much less extent than Mg(2+).</text>
</comment>
<accession>A0AA38LK69</accession>
<evidence type="ECO:0000256" key="5">
    <source>
        <dbReference type="ARBA" id="ARBA00022753"/>
    </source>
</evidence>
<dbReference type="InterPro" id="IPR008521">
    <property type="entry name" value="Mg_trans_NIPA"/>
</dbReference>
<dbReference type="PANTHER" id="PTHR12570:SF65">
    <property type="entry name" value="MAGNESIUM TRANSPORTER NIPA9-RELATED"/>
    <property type="match status" value="1"/>
</dbReference>
<proteinExistence type="inferred from homology"/>
<keyword evidence="9" id="KW-0813">Transport</keyword>
<keyword evidence="9" id="KW-1003">Cell membrane</keyword>
<feature type="transmembrane region" description="Helical" evidence="9">
    <location>
        <begin position="94"/>
        <end position="113"/>
    </location>
</feature>
<dbReference type="AlphaFoldDB" id="A0AA38LK69"/>
<dbReference type="GO" id="GO:0005886">
    <property type="term" value="C:plasma membrane"/>
    <property type="evidence" value="ECO:0007669"/>
    <property type="project" value="UniProtKB-SubCell"/>
</dbReference>
<feature type="non-terminal residue" evidence="10">
    <location>
        <position position="1"/>
    </location>
</feature>
<evidence type="ECO:0000256" key="2">
    <source>
        <dbReference type="ARBA" id="ARBA00007001"/>
    </source>
</evidence>
<evidence type="ECO:0000256" key="8">
    <source>
        <dbReference type="ARBA" id="ARBA00025284"/>
    </source>
</evidence>
<gene>
    <name evidence="10" type="ORF">KI387_007137</name>
</gene>
<feature type="transmembrane region" description="Helical" evidence="9">
    <location>
        <begin position="134"/>
        <end position="155"/>
    </location>
</feature>
<evidence type="ECO:0000256" key="6">
    <source>
        <dbReference type="ARBA" id="ARBA00022989"/>
    </source>
</evidence>
<reference evidence="10 11" key="1">
    <citation type="journal article" date="2021" name="Nat. Plants">
        <title>The Taxus genome provides insights into paclitaxel biosynthesis.</title>
        <authorList>
            <person name="Xiong X."/>
            <person name="Gou J."/>
            <person name="Liao Q."/>
            <person name="Li Y."/>
            <person name="Zhou Q."/>
            <person name="Bi G."/>
            <person name="Li C."/>
            <person name="Du R."/>
            <person name="Wang X."/>
            <person name="Sun T."/>
            <person name="Guo L."/>
            <person name="Liang H."/>
            <person name="Lu P."/>
            <person name="Wu Y."/>
            <person name="Zhang Z."/>
            <person name="Ro D.K."/>
            <person name="Shang Y."/>
            <person name="Huang S."/>
            <person name="Yan J."/>
        </authorList>
    </citation>
    <scope>NUCLEOTIDE SEQUENCE [LARGE SCALE GENOMIC DNA]</scope>
    <source>
        <strain evidence="10">Ta-2019</strain>
    </source>
</reference>
<protein>
    <recommendedName>
        <fullName evidence="9">Probable magnesium transporter</fullName>
    </recommendedName>
</protein>
<evidence type="ECO:0000256" key="7">
    <source>
        <dbReference type="ARBA" id="ARBA00023136"/>
    </source>
</evidence>
<dbReference type="SUPFAM" id="SSF103481">
    <property type="entry name" value="Multidrug resistance efflux transporter EmrE"/>
    <property type="match status" value="1"/>
</dbReference>
<dbReference type="InterPro" id="IPR037185">
    <property type="entry name" value="EmrE-like"/>
</dbReference>